<reference evidence="1 2" key="1">
    <citation type="journal article" date="2013" name="Genome Announc.">
        <title>Draft genome sequence of an Actinobacterium, Brachybacterium muris strain UCD-AY4.</title>
        <authorList>
            <person name="Lo J.R."/>
            <person name="Lang J.M."/>
            <person name="Darling A.E."/>
            <person name="Eisen J.A."/>
            <person name="Coil D.A."/>
        </authorList>
    </citation>
    <scope>NUCLEOTIDE SEQUENCE [LARGE SCALE GENOMIC DNA]</scope>
    <source>
        <strain evidence="1 2">UCD-AY4</strain>
    </source>
</reference>
<dbReference type="EMBL" id="AORC01000019">
    <property type="protein sequence ID" value="EYT48080.1"/>
    <property type="molecule type" value="Genomic_DNA"/>
</dbReference>
<evidence type="ECO:0000313" key="2">
    <source>
        <dbReference type="Proteomes" id="UP000019754"/>
    </source>
</evidence>
<dbReference type="Pfam" id="PF14094">
    <property type="entry name" value="DUF4272"/>
    <property type="match status" value="1"/>
</dbReference>
<name>A0A022KQ77_9MICO</name>
<dbReference type="InterPro" id="IPR025368">
    <property type="entry name" value="DUF4272"/>
</dbReference>
<dbReference type="STRING" id="1249481.D641_0113455"/>
<keyword evidence="2" id="KW-1185">Reference proteome</keyword>
<comment type="caution">
    <text evidence="1">The sequence shown here is derived from an EMBL/GenBank/DDBJ whole genome shotgun (WGS) entry which is preliminary data.</text>
</comment>
<gene>
    <name evidence="1" type="ORF">D641_0113455</name>
</gene>
<protein>
    <submittedName>
        <fullName evidence="1">Uncharacterized protein</fullName>
    </submittedName>
</protein>
<dbReference type="HOGENOM" id="CLU_2231406_0_0_11"/>
<proteinExistence type="predicted"/>
<evidence type="ECO:0000313" key="1">
    <source>
        <dbReference type="EMBL" id="EYT48080.1"/>
    </source>
</evidence>
<sequence length="105" mass="11885">MEDLDPASYCGDQLAALLPELRTAETAPHWRSRTALEPRGLADIAAQLDLHYVLTWGHTETHLQGRPSPGPVEAYVHLERRRALEWMLQVPLIPHQGWDDIDLST</sequence>
<dbReference type="Proteomes" id="UP000019754">
    <property type="component" value="Unassembled WGS sequence"/>
</dbReference>
<accession>A0A022KQ77</accession>
<organism evidence="1 2">
    <name type="scientific">Brachybacterium muris UCD-AY4</name>
    <dbReference type="NCBI Taxonomy" id="1249481"/>
    <lineage>
        <taxon>Bacteria</taxon>
        <taxon>Bacillati</taxon>
        <taxon>Actinomycetota</taxon>
        <taxon>Actinomycetes</taxon>
        <taxon>Micrococcales</taxon>
        <taxon>Dermabacteraceae</taxon>
        <taxon>Brachybacterium</taxon>
    </lineage>
</organism>
<dbReference type="AlphaFoldDB" id="A0A022KQ77"/>